<dbReference type="InterPro" id="IPR011989">
    <property type="entry name" value="ARM-like"/>
</dbReference>
<dbReference type="GO" id="GO:0006915">
    <property type="term" value="P:apoptotic process"/>
    <property type="evidence" value="ECO:0007669"/>
    <property type="project" value="UniProtKB-KW"/>
</dbReference>
<dbReference type="PANTHER" id="PTHR12758">
    <property type="entry name" value="APOPTOSIS INHIBITOR 5-RELATED"/>
    <property type="match status" value="1"/>
</dbReference>
<comment type="similarity">
    <text evidence="1">Belongs to the API5 family.</text>
</comment>
<keyword evidence="5" id="KW-1185">Reference proteome</keyword>
<evidence type="ECO:0008006" key="6">
    <source>
        <dbReference type="Google" id="ProtNLM"/>
    </source>
</evidence>
<proteinExistence type="inferred from homology"/>
<evidence type="ECO:0000256" key="3">
    <source>
        <dbReference type="SAM" id="Coils"/>
    </source>
</evidence>
<evidence type="ECO:0000256" key="2">
    <source>
        <dbReference type="ARBA" id="ARBA00022703"/>
    </source>
</evidence>
<dbReference type="GO" id="GO:0005634">
    <property type="term" value="C:nucleus"/>
    <property type="evidence" value="ECO:0007669"/>
    <property type="project" value="TreeGrafter"/>
</dbReference>
<organism evidence="4 5">
    <name type="scientific">Obba rivulosa</name>
    <dbReference type="NCBI Taxonomy" id="1052685"/>
    <lineage>
        <taxon>Eukaryota</taxon>
        <taxon>Fungi</taxon>
        <taxon>Dikarya</taxon>
        <taxon>Basidiomycota</taxon>
        <taxon>Agaricomycotina</taxon>
        <taxon>Agaricomycetes</taxon>
        <taxon>Polyporales</taxon>
        <taxon>Gelatoporiaceae</taxon>
        <taxon>Obba</taxon>
    </lineage>
</organism>
<protein>
    <recommendedName>
        <fullName evidence="6">Apoptosis inhibitor 5</fullName>
    </recommendedName>
</protein>
<dbReference type="InterPro" id="IPR016024">
    <property type="entry name" value="ARM-type_fold"/>
</dbReference>
<dbReference type="OrthoDB" id="19224at2759"/>
<gene>
    <name evidence="4" type="ORF">OBBRIDRAFT_728372</name>
</gene>
<evidence type="ECO:0000313" key="5">
    <source>
        <dbReference type="Proteomes" id="UP000250043"/>
    </source>
</evidence>
<dbReference type="GO" id="GO:0003723">
    <property type="term" value="F:RNA binding"/>
    <property type="evidence" value="ECO:0007669"/>
    <property type="project" value="TreeGrafter"/>
</dbReference>
<dbReference type="Pfam" id="PF05918">
    <property type="entry name" value="API5"/>
    <property type="match status" value="1"/>
</dbReference>
<dbReference type="InterPro" id="IPR008383">
    <property type="entry name" value="API5"/>
</dbReference>
<accession>A0A8E2AYX6</accession>
<dbReference type="GO" id="GO:0043066">
    <property type="term" value="P:negative regulation of apoptotic process"/>
    <property type="evidence" value="ECO:0007669"/>
    <property type="project" value="TreeGrafter"/>
</dbReference>
<dbReference type="Gene3D" id="1.25.10.10">
    <property type="entry name" value="Leucine-rich Repeat Variant"/>
    <property type="match status" value="1"/>
</dbReference>
<dbReference type="EMBL" id="KV722381">
    <property type="protein sequence ID" value="OCH91684.1"/>
    <property type="molecule type" value="Genomic_DNA"/>
</dbReference>
<name>A0A8E2AYX6_9APHY</name>
<evidence type="ECO:0000256" key="1">
    <source>
        <dbReference type="ARBA" id="ARBA00009515"/>
    </source>
</evidence>
<evidence type="ECO:0000313" key="4">
    <source>
        <dbReference type="EMBL" id="OCH91684.1"/>
    </source>
</evidence>
<sequence length="394" mass="44222">MESRSLAEQERDVKELLRRAERTQLKDASARKDALKRLIDLAHSPHASLKIIAATNFKHFVKDFPELEDDAINAVYDLCEDQSSQVRIKGYAAIVEVSQAQHKWVKRNADVLVQLLQSDEPEEVTFVKRALTQHLDMDPAVTLGVLCDQIVPPDELMDEEEQAIRDRLRSLVLSFVTGEAKRAIIERHTSTLGSPAEEVLVNGLFKAITKLTQIDVNIIVREILISLSTFKPHSPRTTQLLDIVLDRAKEALKVDLPPGSERSSLDYSRPFLDLASFIAIDRRLTSSSPLLRLYHQQLMPKLTLLRLVEDARIFVISNVAKTLAALEEASPAEASVSSEDLQLRRHSPDMCVALLQLFSEPSLGDSRPWSACRILLDVCVRVRDISLLSSPPHP</sequence>
<dbReference type="PANTHER" id="PTHR12758:SF19">
    <property type="entry name" value="APOPTOSIS INHIBITOR 5"/>
    <property type="match status" value="1"/>
</dbReference>
<keyword evidence="2" id="KW-0053">Apoptosis</keyword>
<reference evidence="4 5" key="1">
    <citation type="submission" date="2016-07" db="EMBL/GenBank/DDBJ databases">
        <title>Draft genome of the white-rot fungus Obba rivulosa 3A-2.</title>
        <authorList>
            <consortium name="DOE Joint Genome Institute"/>
            <person name="Miettinen O."/>
            <person name="Riley R."/>
            <person name="Acob R."/>
            <person name="Barry K."/>
            <person name="Cullen D."/>
            <person name="De Vries R."/>
            <person name="Hainaut M."/>
            <person name="Hatakka A."/>
            <person name="Henrissat B."/>
            <person name="Hilden K."/>
            <person name="Kuo R."/>
            <person name="Labutti K."/>
            <person name="Lipzen A."/>
            <person name="Makela M.R."/>
            <person name="Sandor L."/>
            <person name="Spatafora J.W."/>
            <person name="Grigoriev I.V."/>
            <person name="Hibbett D.S."/>
        </authorList>
    </citation>
    <scope>NUCLEOTIDE SEQUENCE [LARGE SCALE GENOMIC DNA]</scope>
    <source>
        <strain evidence="4 5">3A-2</strain>
    </source>
</reference>
<dbReference type="AlphaFoldDB" id="A0A8E2AYX6"/>
<keyword evidence="3" id="KW-0175">Coiled coil</keyword>
<dbReference type="SUPFAM" id="SSF48371">
    <property type="entry name" value="ARM repeat"/>
    <property type="match status" value="1"/>
</dbReference>
<dbReference type="Proteomes" id="UP000250043">
    <property type="component" value="Unassembled WGS sequence"/>
</dbReference>
<feature type="coiled-coil region" evidence="3">
    <location>
        <begin position="6"/>
        <end position="38"/>
    </location>
</feature>